<evidence type="ECO:0000256" key="1">
    <source>
        <dbReference type="ARBA" id="ARBA00004123"/>
    </source>
</evidence>
<evidence type="ECO:0000313" key="7">
    <source>
        <dbReference type="EMBL" id="KAG2567890.1"/>
    </source>
</evidence>
<dbReference type="PANTHER" id="PTHR13408:SF0">
    <property type="entry name" value="DNA-DIRECTED RNA POLYMERASE III SUBUNIT RPC4"/>
    <property type="match status" value="1"/>
</dbReference>
<comment type="caution">
    <text evidence="7">The sequence shown here is derived from an EMBL/GenBank/DDBJ whole genome shotgun (WGS) entry which is preliminary data.</text>
</comment>
<keyword evidence="8" id="KW-1185">Reference proteome</keyword>
<feature type="chain" id="PRO_5035818316" description="DNA-directed RNA polymerase III subunit RPC4" evidence="6">
    <location>
        <begin position="25"/>
        <end position="355"/>
    </location>
</feature>
<protein>
    <recommendedName>
        <fullName evidence="9">DNA-directed RNA polymerase III subunit RPC4</fullName>
    </recommendedName>
</protein>
<organism evidence="7 8">
    <name type="scientific">Panicum virgatum</name>
    <name type="common">Blackwell switchgrass</name>
    <dbReference type="NCBI Taxonomy" id="38727"/>
    <lineage>
        <taxon>Eukaryota</taxon>
        <taxon>Viridiplantae</taxon>
        <taxon>Streptophyta</taxon>
        <taxon>Embryophyta</taxon>
        <taxon>Tracheophyta</taxon>
        <taxon>Spermatophyta</taxon>
        <taxon>Magnoliopsida</taxon>
        <taxon>Liliopsida</taxon>
        <taxon>Poales</taxon>
        <taxon>Poaceae</taxon>
        <taxon>PACMAD clade</taxon>
        <taxon>Panicoideae</taxon>
        <taxon>Panicodae</taxon>
        <taxon>Paniceae</taxon>
        <taxon>Panicinae</taxon>
        <taxon>Panicum</taxon>
        <taxon>Panicum sect. Hiantes</taxon>
    </lineage>
</organism>
<dbReference type="PANTHER" id="PTHR13408">
    <property type="entry name" value="DNA-DIRECTED RNA POLYMERASE III"/>
    <property type="match status" value="1"/>
</dbReference>
<evidence type="ECO:0000256" key="5">
    <source>
        <dbReference type="SAM" id="MobiDB-lite"/>
    </source>
</evidence>
<dbReference type="GO" id="GO:0005666">
    <property type="term" value="C:RNA polymerase III complex"/>
    <property type="evidence" value="ECO:0007669"/>
    <property type="project" value="InterPro"/>
</dbReference>
<name>A0A8T0Q1X4_PANVG</name>
<evidence type="ECO:0000256" key="2">
    <source>
        <dbReference type="ARBA" id="ARBA00022478"/>
    </source>
</evidence>
<evidence type="ECO:0000256" key="4">
    <source>
        <dbReference type="ARBA" id="ARBA00023242"/>
    </source>
</evidence>
<dbReference type="InterPro" id="IPR007811">
    <property type="entry name" value="RPC4"/>
</dbReference>
<proteinExistence type="predicted"/>
<feature type="compositionally biased region" description="Basic and acidic residues" evidence="5">
    <location>
        <begin position="249"/>
        <end position="258"/>
    </location>
</feature>
<dbReference type="GO" id="GO:0042797">
    <property type="term" value="P:tRNA transcription by RNA polymerase III"/>
    <property type="evidence" value="ECO:0007669"/>
    <property type="project" value="TreeGrafter"/>
</dbReference>
<dbReference type="GO" id="GO:0003677">
    <property type="term" value="F:DNA binding"/>
    <property type="evidence" value="ECO:0007669"/>
    <property type="project" value="InterPro"/>
</dbReference>
<keyword evidence="2" id="KW-0240">DNA-directed RNA polymerase</keyword>
<reference evidence="7" key="1">
    <citation type="submission" date="2020-05" db="EMBL/GenBank/DDBJ databases">
        <title>WGS assembly of Panicum virgatum.</title>
        <authorList>
            <person name="Lovell J.T."/>
            <person name="Jenkins J."/>
            <person name="Shu S."/>
            <person name="Juenger T.E."/>
            <person name="Schmutz J."/>
        </authorList>
    </citation>
    <scope>NUCLEOTIDE SEQUENCE</scope>
    <source>
        <strain evidence="7">AP13</strain>
    </source>
</reference>
<evidence type="ECO:0000313" key="8">
    <source>
        <dbReference type="Proteomes" id="UP000823388"/>
    </source>
</evidence>
<dbReference type="Pfam" id="PF05132">
    <property type="entry name" value="RNA_pol_Rpc4"/>
    <property type="match status" value="1"/>
</dbReference>
<accession>A0A8T0Q1X4</accession>
<keyword evidence="4" id="KW-0539">Nucleus</keyword>
<sequence length="355" mass="39254">MKRTRTIISFFLLILQLLGSPAPARPRLLTSRSSLLRGCAKKRICDFVMDDKSKVKKEINGPLGAPPRKGGLKFAPKVPVKKAAKVVPKKEPVEDSKDETVDKELLMKLKASQVTDPFARRVKTEENPKSRTQVAFGQGNTSYARSFLIPKSSSDEAKLPKEYAEPWDYTHTDCPVALPLRRPYSGNPEILDEEEFGESSASRAQDAESTAAEELELMDRSDESQLLLVQLPCSLPLPMQPQSVTEPNKGSEERREGMRPSSQRGSKLKDLPAGYMGKILVYRSGKVKMKIGDTLFDVSSGSNCKFVQEVAAINTKEKHCCTVGEISKRAVITPDIGCLLGSANKMEEYPFISFA</sequence>
<keyword evidence="6" id="KW-0732">Signal</keyword>
<dbReference type="Proteomes" id="UP000823388">
    <property type="component" value="Chromosome 7N"/>
</dbReference>
<evidence type="ECO:0000256" key="6">
    <source>
        <dbReference type="SAM" id="SignalP"/>
    </source>
</evidence>
<comment type="subcellular location">
    <subcellularLocation>
        <location evidence="1">Nucleus</location>
    </subcellularLocation>
</comment>
<dbReference type="AlphaFoldDB" id="A0A8T0Q1X4"/>
<dbReference type="EMBL" id="CM029050">
    <property type="protein sequence ID" value="KAG2567890.1"/>
    <property type="molecule type" value="Genomic_DNA"/>
</dbReference>
<feature type="region of interest" description="Disordered" evidence="5">
    <location>
        <begin position="185"/>
        <end position="214"/>
    </location>
</feature>
<evidence type="ECO:0008006" key="9">
    <source>
        <dbReference type="Google" id="ProtNLM"/>
    </source>
</evidence>
<feature type="region of interest" description="Disordered" evidence="5">
    <location>
        <begin position="238"/>
        <end position="269"/>
    </location>
</feature>
<feature type="signal peptide" evidence="6">
    <location>
        <begin position="1"/>
        <end position="24"/>
    </location>
</feature>
<gene>
    <name evidence="7" type="ORF">PVAP13_7NG276200</name>
</gene>
<keyword evidence="3" id="KW-0804">Transcription</keyword>
<evidence type="ECO:0000256" key="3">
    <source>
        <dbReference type="ARBA" id="ARBA00023163"/>
    </source>
</evidence>